<dbReference type="GO" id="GO:0005886">
    <property type="term" value="C:plasma membrane"/>
    <property type="evidence" value="ECO:0007669"/>
    <property type="project" value="TreeGrafter"/>
</dbReference>
<evidence type="ECO:0000256" key="1">
    <source>
        <dbReference type="ARBA" id="ARBA00004370"/>
    </source>
</evidence>
<feature type="domain" description="Penicillin-binding protein dimerisation" evidence="7">
    <location>
        <begin position="216"/>
        <end position="371"/>
    </location>
</feature>
<accession>A0A839PUD6</accession>
<dbReference type="Gene3D" id="3.30.450.330">
    <property type="match status" value="1"/>
</dbReference>
<dbReference type="InterPro" id="IPR012338">
    <property type="entry name" value="Beta-lactam/transpept-like"/>
</dbReference>
<feature type="compositionally biased region" description="Low complexity" evidence="4">
    <location>
        <begin position="29"/>
        <end position="97"/>
    </location>
</feature>
<dbReference type="Gene3D" id="3.40.710.10">
    <property type="entry name" value="DD-peptidase/beta-lactamase superfamily"/>
    <property type="match status" value="1"/>
</dbReference>
<dbReference type="EMBL" id="JACHVT010000004">
    <property type="protein sequence ID" value="MBB2987127.1"/>
    <property type="molecule type" value="Genomic_DNA"/>
</dbReference>
<dbReference type="InterPro" id="IPR036138">
    <property type="entry name" value="PBP_dimer_sf"/>
</dbReference>
<evidence type="ECO:0000256" key="4">
    <source>
        <dbReference type="SAM" id="MobiDB-lite"/>
    </source>
</evidence>
<dbReference type="GO" id="GO:0071555">
    <property type="term" value="P:cell wall organization"/>
    <property type="evidence" value="ECO:0007669"/>
    <property type="project" value="TreeGrafter"/>
</dbReference>
<feature type="region of interest" description="Disordered" evidence="4">
    <location>
        <begin position="1"/>
        <end position="167"/>
    </location>
</feature>
<evidence type="ECO:0000256" key="2">
    <source>
        <dbReference type="ARBA" id="ARBA00007171"/>
    </source>
</evidence>
<gene>
    <name evidence="8" type="ORF">FHW14_002292</name>
</gene>
<comment type="similarity">
    <text evidence="2">Belongs to the transpeptidase family.</text>
</comment>
<reference evidence="8 9" key="1">
    <citation type="submission" date="2020-08" db="EMBL/GenBank/DDBJ databases">
        <title>Genomic Encyclopedia of Type Strains, Phase IV (KMG-V): Genome sequencing to study the core and pangenomes of soil and plant-associated prokaryotes.</title>
        <authorList>
            <person name="Whitman W."/>
        </authorList>
    </citation>
    <scope>NUCLEOTIDE SEQUENCE [LARGE SCALE GENOMIC DNA]</scope>
    <source>
        <strain evidence="8 9">B3ACCR2</strain>
    </source>
</reference>
<dbReference type="AlphaFoldDB" id="A0A839PUD6"/>
<evidence type="ECO:0000313" key="8">
    <source>
        <dbReference type="EMBL" id="MBB2987127.1"/>
    </source>
</evidence>
<dbReference type="InterPro" id="IPR001460">
    <property type="entry name" value="PCN-bd_Tpept"/>
</dbReference>
<dbReference type="PANTHER" id="PTHR30627">
    <property type="entry name" value="PEPTIDOGLYCAN D,D-TRANSPEPTIDASE"/>
    <property type="match status" value="1"/>
</dbReference>
<evidence type="ECO:0000313" key="9">
    <source>
        <dbReference type="Proteomes" id="UP000590811"/>
    </source>
</evidence>
<dbReference type="Pfam" id="PF00905">
    <property type="entry name" value="Transpeptidase"/>
    <property type="match status" value="1"/>
</dbReference>
<feature type="transmembrane region" description="Helical" evidence="5">
    <location>
        <begin position="173"/>
        <end position="192"/>
    </location>
</feature>
<dbReference type="InterPro" id="IPR050515">
    <property type="entry name" value="Beta-lactam/transpept"/>
</dbReference>
<evidence type="ECO:0000256" key="3">
    <source>
        <dbReference type="ARBA" id="ARBA00023136"/>
    </source>
</evidence>
<organism evidence="8 9">
    <name type="scientific">Terracoccus luteus</name>
    <dbReference type="NCBI Taxonomy" id="53356"/>
    <lineage>
        <taxon>Bacteria</taxon>
        <taxon>Bacillati</taxon>
        <taxon>Actinomycetota</taxon>
        <taxon>Actinomycetes</taxon>
        <taxon>Micrococcales</taxon>
        <taxon>Intrasporangiaceae</taxon>
        <taxon>Terracoccus</taxon>
    </lineage>
</organism>
<proteinExistence type="inferred from homology"/>
<keyword evidence="5" id="KW-1133">Transmembrane helix</keyword>
<feature type="compositionally biased region" description="Basic and acidic residues" evidence="4">
    <location>
        <begin position="1"/>
        <end position="18"/>
    </location>
</feature>
<comment type="subcellular location">
    <subcellularLocation>
        <location evidence="1">Membrane</location>
    </subcellularLocation>
</comment>
<protein>
    <submittedName>
        <fullName evidence="8">Cell division protein FtsI (Penicillin-binding protein 3)</fullName>
    </submittedName>
</protein>
<dbReference type="Pfam" id="PF03717">
    <property type="entry name" value="PBP_dimer"/>
    <property type="match status" value="1"/>
</dbReference>
<dbReference type="InterPro" id="IPR005311">
    <property type="entry name" value="PBP_dimer"/>
</dbReference>
<dbReference type="PANTHER" id="PTHR30627:SF1">
    <property type="entry name" value="PEPTIDOGLYCAN D,D-TRANSPEPTIDASE FTSI"/>
    <property type="match status" value="1"/>
</dbReference>
<keyword evidence="8" id="KW-0131">Cell cycle</keyword>
<sequence length="769" mass="80637">MTRPPADEPRRPGDDRPRRTSIGAPGRMPGRTAQTPARTPRAAGTRTTPRSAAPTTARGPASAGAGARSPKTPGTASTARRSPASSASSAAPSSPRAQRGQGSATPRQAARPVGSNAAAARSASASSGTGRGRGPAPQRSAAARRAGGTGGPRGPRGPRRRLRISRANPRRRATIMFAVVLAVFTVFAAQLLRIQAFDASATQAAALQKRAVTHTTPPMRGQIVDTNGVVLADSVERYTLTVDPTVVDEYKKRVDGRVTTVGVAGAVADLGPLLGMSAAELTPLLTKPKTRYVIVKKEINPTVWAKIRALGMPGIAAERQAERVYPNGMSAAQVVGFVRNDQTPGAGVEYMLNSTLAGAPGKTVAETARDGYTIPGSERTVTEVQNGRDVRLTIDADMQWYAQNAIAKQVTAVGAESGTAVVIEVATGKVRAAASYPTFDPNDIAAADKKTLGNFAFNDAFEPGSTGKLMTMAAALQEGVITPTTGVIVPERLPRAGIRFKDNEAHGVENMTATGVIGKSSNMGTILIGERVKPQVMESYYRKFGVGQKTPIGFPGESAGVLAKASDWNAQQRYTLLFGQGYAVTAVQAASVFQTIANGGVRIAPSLVEGTVNDAGTLVPTPAATGERVVSQQTATELSRMMEEVTGPDGTARDARIKGYRVAGKTGTADRYDDKLKRYNGFTASFIGYAPAEKPKYVVAVFIQKPASGMFGGALAGPVFNQVMTYLIERDNTPPSTPSDLDYHVWATKPLSDDDPTVLSDARAKRDGL</sequence>
<feature type="compositionally biased region" description="Basic residues" evidence="4">
    <location>
        <begin position="156"/>
        <end position="167"/>
    </location>
</feature>
<dbReference type="SUPFAM" id="SSF56601">
    <property type="entry name" value="beta-lactamase/transpeptidase-like"/>
    <property type="match status" value="1"/>
</dbReference>
<dbReference type="GO" id="GO:0008658">
    <property type="term" value="F:penicillin binding"/>
    <property type="evidence" value="ECO:0007669"/>
    <property type="project" value="InterPro"/>
</dbReference>
<feature type="compositionally biased region" description="Low complexity" evidence="4">
    <location>
        <begin position="114"/>
        <end position="146"/>
    </location>
</feature>
<dbReference type="GO" id="GO:0051301">
    <property type="term" value="P:cell division"/>
    <property type="evidence" value="ECO:0007669"/>
    <property type="project" value="UniProtKB-KW"/>
</dbReference>
<comment type="caution">
    <text evidence="8">The sequence shown here is derived from an EMBL/GenBank/DDBJ whole genome shotgun (WGS) entry which is preliminary data.</text>
</comment>
<keyword evidence="8" id="KW-0132">Cell division</keyword>
<feature type="domain" description="Penicillin-binding protein transpeptidase" evidence="6">
    <location>
        <begin position="418"/>
        <end position="724"/>
    </location>
</feature>
<evidence type="ECO:0000256" key="5">
    <source>
        <dbReference type="SAM" id="Phobius"/>
    </source>
</evidence>
<keyword evidence="3 5" id="KW-0472">Membrane</keyword>
<dbReference type="Gene3D" id="3.90.1310.10">
    <property type="entry name" value="Penicillin-binding protein 2a (Domain 2)"/>
    <property type="match status" value="1"/>
</dbReference>
<dbReference type="SUPFAM" id="SSF56519">
    <property type="entry name" value="Penicillin binding protein dimerisation domain"/>
    <property type="match status" value="1"/>
</dbReference>
<keyword evidence="5" id="KW-0812">Transmembrane</keyword>
<evidence type="ECO:0000259" key="7">
    <source>
        <dbReference type="Pfam" id="PF03717"/>
    </source>
</evidence>
<name>A0A839PUD6_9MICO</name>
<dbReference type="Proteomes" id="UP000590811">
    <property type="component" value="Unassembled WGS sequence"/>
</dbReference>
<dbReference type="RefSeq" id="WP_253354477.1">
    <property type="nucleotide sequence ID" value="NZ_JACHVT010000004.1"/>
</dbReference>
<evidence type="ECO:0000259" key="6">
    <source>
        <dbReference type="Pfam" id="PF00905"/>
    </source>
</evidence>